<dbReference type="Gene3D" id="1.25.40.10">
    <property type="entry name" value="Tetratricopeptide repeat domain"/>
    <property type="match status" value="1"/>
</dbReference>
<accession>A0A3G1KQS6</accession>
<gene>
    <name evidence="2" type="ORF">DCMF_08380</name>
</gene>
<protein>
    <recommendedName>
        <fullName evidence="4">Tetratricopeptide repeat protein</fullName>
    </recommendedName>
</protein>
<dbReference type="SUPFAM" id="SSF48452">
    <property type="entry name" value="TPR-like"/>
    <property type="match status" value="1"/>
</dbReference>
<dbReference type="InterPro" id="IPR011990">
    <property type="entry name" value="TPR-like_helical_dom_sf"/>
</dbReference>
<keyword evidence="1" id="KW-1133">Transmembrane helix</keyword>
<sequence length="398" mass="44410">MSNLESIELQRNQLLDNFHDTDSSEKDGAEKKTPFKKTESFWEKLWSSKRGKVLFAFIIILAGAAVLGLFPIIHAKIQALGLEEIRKAFITAEESGRNYSRGLAAFQEKKWSEAISSFQSVIEKDAHYPDAQEKLQLALLFKASAANYEKGEKAAADKDWQGAEKYFREVSAKDIHYAAAQNRLQTVQLMIASAENFARGLEMYQARNLDGAQILLEQVDPNDQHYPEAQETLREIGQLRVAAYLSSARTRMAAGDFSGARADLREADYYQPGSSSVESLGEEIDALEQAWVIESSKEEATVFSYADLKENADYLAGAKIKLRGRVAEVNGAYSVMLVDMTCKNNVWRDRVAVFYYGADEISPKDVITIWGKVRGSFEYPSEAGPAVTMPSIGAEYVE</sequence>
<feature type="transmembrane region" description="Helical" evidence="1">
    <location>
        <begin position="53"/>
        <end position="73"/>
    </location>
</feature>
<evidence type="ECO:0000256" key="1">
    <source>
        <dbReference type="SAM" id="Phobius"/>
    </source>
</evidence>
<organism evidence="2 3">
    <name type="scientific">Formimonas warabiya</name>
    <dbReference type="NCBI Taxonomy" id="1761012"/>
    <lineage>
        <taxon>Bacteria</taxon>
        <taxon>Bacillati</taxon>
        <taxon>Bacillota</taxon>
        <taxon>Clostridia</taxon>
        <taxon>Eubacteriales</taxon>
        <taxon>Peptococcaceae</taxon>
        <taxon>Candidatus Formimonas</taxon>
    </lineage>
</organism>
<reference evidence="2 3" key="1">
    <citation type="submission" date="2016-10" db="EMBL/GenBank/DDBJ databases">
        <title>Complete Genome Sequence of Peptococcaceae strain DCMF.</title>
        <authorList>
            <person name="Edwards R.J."/>
            <person name="Holland S.I."/>
            <person name="Deshpande N.P."/>
            <person name="Wong Y.K."/>
            <person name="Ertan H."/>
            <person name="Manefield M."/>
            <person name="Russell T.L."/>
            <person name="Lee M.J."/>
        </authorList>
    </citation>
    <scope>NUCLEOTIDE SEQUENCE [LARGE SCALE GENOMIC DNA]</scope>
    <source>
        <strain evidence="2 3">DCMF</strain>
    </source>
</reference>
<dbReference type="EMBL" id="CP017634">
    <property type="protein sequence ID" value="ATW24787.1"/>
    <property type="molecule type" value="Genomic_DNA"/>
</dbReference>
<evidence type="ECO:0008006" key="4">
    <source>
        <dbReference type="Google" id="ProtNLM"/>
    </source>
</evidence>
<evidence type="ECO:0000313" key="3">
    <source>
        <dbReference type="Proteomes" id="UP000323521"/>
    </source>
</evidence>
<evidence type="ECO:0000313" key="2">
    <source>
        <dbReference type="EMBL" id="ATW24787.1"/>
    </source>
</evidence>
<dbReference type="KEGG" id="fwa:DCMF_08380"/>
<keyword evidence="1" id="KW-0472">Membrane</keyword>
<keyword evidence="1" id="KW-0812">Transmembrane</keyword>
<keyword evidence="3" id="KW-1185">Reference proteome</keyword>
<dbReference type="AlphaFoldDB" id="A0A3G1KQS6"/>
<proteinExistence type="predicted"/>
<name>A0A3G1KQS6_FORW1</name>
<dbReference type="Proteomes" id="UP000323521">
    <property type="component" value="Chromosome"/>
</dbReference>